<dbReference type="AlphaFoldDB" id="A0A8J2P171"/>
<comment type="caution">
    <text evidence="1">The sequence shown here is derived from an EMBL/GenBank/DDBJ whole genome shotgun (WGS) entry which is preliminary data.</text>
</comment>
<dbReference type="Proteomes" id="UP000708208">
    <property type="component" value="Unassembled WGS sequence"/>
</dbReference>
<evidence type="ECO:0000313" key="1">
    <source>
        <dbReference type="EMBL" id="CAG7720169.1"/>
    </source>
</evidence>
<feature type="non-terminal residue" evidence="1">
    <location>
        <position position="1"/>
    </location>
</feature>
<evidence type="ECO:0000313" key="2">
    <source>
        <dbReference type="Proteomes" id="UP000708208"/>
    </source>
</evidence>
<gene>
    <name evidence="1" type="ORF">AFUS01_LOCUS9455</name>
</gene>
<name>A0A8J2P171_9HEXA</name>
<organism evidence="1 2">
    <name type="scientific">Allacma fusca</name>
    <dbReference type="NCBI Taxonomy" id="39272"/>
    <lineage>
        <taxon>Eukaryota</taxon>
        <taxon>Metazoa</taxon>
        <taxon>Ecdysozoa</taxon>
        <taxon>Arthropoda</taxon>
        <taxon>Hexapoda</taxon>
        <taxon>Collembola</taxon>
        <taxon>Symphypleona</taxon>
        <taxon>Sminthuridae</taxon>
        <taxon>Allacma</taxon>
    </lineage>
</organism>
<dbReference type="EMBL" id="CAJVCH010067911">
    <property type="protein sequence ID" value="CAG7720169.1"/>
    <property type="molecule type" value="Genomic_DNA"/>
</dbReference>
<accession>A0A8J2P171</accession>
<keyword evidence="2" id="KW-1185">Reference proteome</keyword>
<reference evidence="1" key="1">
    <citation type="submission" date="2021-06" db="EMBL/GenBank/DDBJ databases">
        <authorList>
            <person name="Hodson N. C."/>
            <person name="Mongue J. A."/>
            <person name="Jaron S. K."/>
        </authorList>
    </citation>
    <scope>NUCLEOTIDE SEQUENCE</scope>
</reference>
<proteinExistence type="predicted"/>
<protein>
    <submittedName>
        <fullName evidence="1">Uncharacterized protein</fullName>
    </submittedName>
</protein>
<sequence>MFEGRLIHKYMIKQYKVAPNQDRLNKIMGRPGTSKWSKDWSRYPHSRIAAAMANTCQDLDRGRQNAGGRKEDLQLVN</sequence>